<name>A0ABN9R3R0_9DINO</name>
<organism evidence="2 3">
    <name type="scientific">Prorocentrum cordatum</name>
    <dbReference type="NCBI Taxonomy" id="2364126"/>
    <lineage>
        <taxon>Eukaryota</taxon>
        <taxon>Sar</taxon>
        <taxon>Alveolata</taxon>
        <taxon>Dinophyceae</taxon>
        <taxon>Prorocentrales</taxon>
        <taxon>Prorocentraceae</taxon>
        <taxon>Prorocentrum</taxon>
    </lineage>
</organism>
<feature type="compositionally biased region" description="Basic and acidic residues" evidence="1">
    <location>
        <begin position="237"/>
        <end position="254"/>
    </location>
</feature>
<feature type="compositionally biased region" description="Low complexity" evidence="1">
    <location>
        <begin position="255"/>
        <end position="285"/>
    </location>
</feature>
<dbReference type="Proteomes" id="UP001189429">
    <property type="component" value="Unassembled WGS sequence"/>
</dbReference>
<evidence type="ECO:0000256" key="1">
    <source>
        <dbReference type="SAM" id="MobiDB-lite"/>
    </source>
</evidence>
<evidence type="ECO:0000313" key="2">
    <source>
        <dbReference type="EMBL" id="CAK0812267.1"/>
    </source>
</evidence>
<evidence type="ECO:0008006" key="4">
    <source>
        <dbReference type="Google" id="ProtNLM"/>
    </source>
</evidence>
<feature type="region of interest" description="Disordered" evidence="1">
    <location>
        <begin position="110"/>
        <end position="145"/>
    </location>
</feature>
<keyword evidence="3" id="KW-1185">Reference proteome</keyword>
<proteinExistence type="predicted"/>
<gene>
    <name evidence="2" type="ORF">PCOR1329_LOCUS16591</name>
</gene>
<accession>A0ABN9R3R0</accession>
<sequence>MWYEQEVFEHQAVFLHAAGSLGMNEYLKRYELLNETDGWRSVSVLLCLARTWNGGKGGQCNSCPSPGGQFCKTHLKDERWKNHGSVRGPIPDKKLQEFLRVAAKRCESSGGAVASSGPLRRRSTEARASSEAKGPAAATDRKSQAGAFGAEEITAINQRVRRMLGTFNRTELLEMDAAALLKIIREKDWQGPKWDTLREGLKRGRLERESAERILEQQEAEVSDGVARELAAASRPPRREAERPARGAKRKAEGPGEAAPPAKGQRAAEGAAGTARPRAGGPAAKEGARAPREPKAPRCTCGCPIHQIRCPLFKPVYQPECDVKYSAATGVCSARPGTGRLGAPSAPPSPPALPRGAQAPRLSQQAADRVRSLAAEVAKLPVPQQRGEWKKKMLLYHPDKRQGQGKVTDTDRDFATQIFMEIKRKIDSMAEKRKGSARAQTAT</sequence>
<reference evidence="2" key="1">
    <citation type="submission" date="2023-10" db="EMBL/GenBank/DDBJ databases">
        <authorList>
            <person name="Chen Y."/>
            <person name="Shah S."/>
            <person name="Dougan E. K."/>
            <person name="Thang M."/>
            <person name="Chan C."/>
        </authorList>
    </citation>
    <scope>NUCLEOTIDE SEQUENCE [LARGE SCALE GENOMIC DNA]</scope>
</reference>
<evidence type="ECO:0000313" key="3">
    <source>
        <dbReference type="Proteomes" id="UP001189429"/>
    </source>
</evidence>
<feature type="compositionally biased region" description="Basic and acidic residues" evidence="1">
    <location>
        <begin position="286"/>
        <end position="296"/>
    </location>
</feature>
<comment type="caution">
    <text evidence="2">The sequence shown here is derived from an EMBL/GenBank/DDBJ whole genome shotgun (WGS) entry which is preliminary data.</text>
</comment>
<protein>
    <recommendedName>
        <fullName evidence="4">J domain-containing protein</fullName>
    </recommendedName>
</protein>
<feature type="region of interest" description="Disordered" evidence="1">
    <location>
        <begin position="337"/>
        <end position="364"/>
    </location>
</feature>
<feature type="region of interest" description="Disordered" evidence="1">
    <location>
        <begin position="216"/>
        <end position="298"/>
    </location>
</feature>
<dbReference type="EMBL" id="CAUYUJ010005102">
    <property type="protein sequence ID" value="CAK0812267.1"/>
    <property type="molecule type" value="Genomic_DNA"/>
</dbReference>